<dbReference type="RefSeq" id="WP_188808671.1">
    <property type="nucleotide sequence ID" value="NZ_BAAAWV010000001.1"/>
</dbReference>
<dbReference type="EMBL" id="BMKU01000001">
    <property type="protein sequence ID" value="GGG83913.1"/>
    <property type="molecule type" value="Genomic_DNA"/>
</dbReference>
<proteinExistence type="predicted"/>
<accession>A0ABQ1XC44</accession>
<sequence>MTTELQQGTPVRYWPGFRDGASKLGRLRSGVATIGGTEGYYVTGAGFISAGHIEPLPINGGVIEVATGREALEVCAWDGVTDVVVTDNAERIQLQKLMKGLR</sequence>
<evidence type="ECO:0000313" key="1">
    <source>
        <dbReference type="EMBL" id="GGG83913.1"/>
    </source>
</evidence>
<name>A0ABQ1XC44_9MICC</name>
<protein>
    <submittedName>
        <fullName evidence="1">Uncharacterized protein</fullName>
    </submittedName>
</protein>
<reference evidence="2" key="1">
    <citation type="journal article" date="2019" name="Int. J. Syst. Evol. Microbiol.">
        <title>The Global Catalogue of Microorganisms (GCM) 10K type strain sequencing project: providing services to taxonomists for standard genome sequencing and annotation.</title>
        <authorList>
            <consortium name="The Broad Institute Genomics Platform"/>
            <consortium name="The Broad Institute Genome Sequencing Center for Infectious Disease"/>
            <person name="Wu L."/>
            <person name="Ma J."/>
        </authorList>
    </citation>
    <scope>NUCLEOTIDE SEQUENCE [LARGE SCALE GENOMIC DNA]</scope>
    <source>
        <strain evidence="2">CGMCC 1.1927</strain>
    </source>
</reference>
<comment type="caution">
    <text evidence="1">The sequence shown here is derived from an EMBL/GenBank/DDBJ whole genome shotgun (WGS) entry which is preliminary data.</text>
</comment>
<gene>
    <name evidence="1" type="ORF">GCM10011577_01730</name>
</gene>
<dbReference type="Proteomes" id="UP000596938">
    <property type="component" value="Unassembled WGS sequence"/>
</dbReference>
<keyword evidence="2" id="KW-1185">Reference proteome</keyword>
<organism evidence="1 2">
    <name type="scientific">Pseudarthrobacter polychromogenes</name>
    <dbReference type="NCBI Taxonomy" id="1676"/>
    <lineage>
        <taxon>Bacteria</taxon>
        <taxon>Bacillati</taxon>
        <taxon>Actinomycetota</taxon>
        <taxon>Actinomycetes</taxon>
        <taxon>Micrococcales</taxon>
        <taxon>Micrococcaceae</taxon>
        <taxon>Pseudarthrobacter</taxon>
    </lineage>
</organism>
<evidence type="ECO:0000313" key="2">
    <source>
        <dbReference type="Proteomes" id="UP000596938"/>
    </source>
</evidence>